<dbReference type="EMBL" id="RCML01000226">
    <property type="protein sequence ID" value="KAG2984766.1"/>
    <property type="molecule type" value="Genomic_DNA"/>
</dbReference>
<proteinExistence type="predicted"/>
<evidence type="ECO:0000313" key="1">
    <source>
        <dbReference type="EMBL" id="KAG2924920.1"/>
    </source>
</evidence>
<dbReference type="EMBL" id="RCMI01000219">
    <property type="protein sequence ID" value="KAG2924920.1"/>
    <property type="molecule type" value="Genomic_DNA"/>
</dbReference>
<organism evidence="3 4">
    <name type="scientific">Phytophthora cactorum</name>
    <dbReference type="NCBI Taxonomy" id="29920"/>
    <lineage>
        <taxon>Eukaryota</taxon>
        <taxon>Sar</taxon>
        <taxon>Stramenopiles</taxon>
        <taxon>Oomycota</taxon>
        <taxon>Peronosporomycetes</taxon>
        <taxon>Peronosporales</taxon>
        <taxon>Peronosporaceae</taxon>
        <taxon>Phytophthora</taxon>
    </lineage>
</organism>
<dbReference type="Proteomes" id="UP000251314">
    <property type="component" value="Unassembled WGS sequence"/>
</dbReference>
<gene>
    <name evidence="3" type="ORF">PC110_g1316</name>
    <name evidence="1" type="ORF">PC115_g8457</name>
    <name evidence="2" type="ORF">PC118_g8692</name>
</gene>
<evidence type="ECO:0000313" key="4">
    <source>
        <dbReference type="Proteomes" id="UP000251314"/>
    </source>
</evidence>
<dbReference type="Proteomes" id="UP000774804">
    <property type="component" value="Unassembled WGS sequence"/>
</dbReference>
<sequence length="43" mass="4356">MGSVAHHVVGSAAVLVRQSQAGLSLKASKSSFATEKLEDLGTS</sequence>
<accession>A0A329T125</accession>
<dbReference type="EMBL" id="MJFZ01000015">
    <property type="protein sequence ID" value="RAW42460.1"/>
    <property type="molecule type" value="Genomic_DNA"/>
</dbReference>
<protein>
    <submittedName>
        <fullName evidence="3">Uncharacterized protein</fullName>
    </submittedName>
</protein>
<dbReference type="VEuPathDB" id="FungiDB:PC110_g1316"/>
<name>A0A329T125_9STRA</name>
<comment type="caution">
    <text evidence="3">The sequence shown here is derived from an EMBL/GenBank/DDBJ whole genome shotgun (WGS) entry which is preliminary data.</text>
</comment>
<dbReference type="Proteomes" id="UP000697107">
    <property type="component" value="Unassembled WGS sequence"/>
</dbReference>
<evidence type="ECO:0000313" key="3">
    <source>
        <dbReference type="EMBL" id="RAW42460.1"/>
    </source>
</evidence>
<keyword evidence="4" id="KW-1185">Reference proteome</keyword>
<evidence type="ECO:0000313" key="2">
    <source>
        <dbReference type="EMBL" id="KAG2984766.1"/>
    </source>
</evidence>
<dbReference type="AlphaFoldDB" id="A0A329T125"/>
<reference evidence="1" key="2">
    <citation type="submission" date="2018-10" db="EMBL/GenBank/DDBJ databases">
        <title>Effector identification in a new, highly contiguous assembly of the strawberry crown rot pathogen Phytophthora cactorum.</title>
        <authorList>
            <person name="Armitage A.D."/>
            <person name="Nellist C.F."/>
            <person name="Bates H."/>
            <person name="Vickerstaff R.J."/>
            <person name="Harrison R.J."/>
        </authorList>
    </citation>
    <scope>NUCLEOTIDE SEQUENCE</scope>
    <source>
        <strain evidence="1">4032</strain>
        <strain evidence="2">P415</strain>
    </source>
</reference>
<reference evidence="3 4" key="1">
    <citation type="submission" date="2018-01" db="EMBL/GenBank/DDBJ databases">
        <title>Draft genome of the strawberry crown rot pathogen Phytophthora cactorum.</title>
        <authorList>
            <person name="Armitage A.D."/>
            <person name="Lysoe E."/>
            <person name="Nellist C.F."/>
            <person name="Harrison R.J."/>
            <person name="Brurberg M.B."/>
        </authorList>
    </citation>
    <scope>NUCLEOTIDE SEQUENCE [LARGE SCALE GENOMIC DNA]</scope>
    <source>
        <strain evidence="3 4">10300</strain>
    </source>
</reference>